<accession>A0A0L6Z8Y4</accession>
<reference evidence="4" key="1">
    <citation type="submission" date="2015-08" db="EMBL/GenBank/DDBJ databases">
        <title>Genome sequence of the strict anaerobe Clostridium homopropionicum LuHBu1 (DSM 5847T).</title>
        <authorList>
            <person name="Poehlein A."/>
            <person name="Beck M."/>
            <person name="Schiel-Bengelsdorf B."/>
            <person name="Bengelsdorf F.R."/>
            <person name="Daniel R."/>
            <person name="Duerre P."/>
        </authorList>
    </citation>
    <scope>NUCLEOTIDE SEQUENCE [LARGE SCALE GENOMIC DNA]</scope>
    <source>
        <strain evidence="4">DSM 5847</strain>
    </source>
</reference>
<dbReference type="HAMAP" id="MF_01054">
    <property type="entry name" value="UPF0237"/>
    <property type="match status" value="1"/>
</dbReference>
<dbReference type="PANTHER" id="PTHR34875:SF6">
    <property type="entry name" value="UPF0237 PROTEIN MJ1558"/>
    <property type="match status" value="1"/>
</dbReference>
<protein>
    <recommendedName>
        <fullName evidence="1">UPF0237 protein CLHOM_22280</fullName>
    </recommendedName>
</protein>
<proteinExistence type="inferred from homology"/>
<comment type="similarity">
    <text evidence="1">Belongs to the UPF0237 family.</text>
</comment>
<evidence type="ECO:0000256" key="1">
    <source>
        <dbReference type="HAMAP-Rule" id="MF_01054"/>
    </source>
</evidence>
<comment type="caution">
    <text evidence="3">The sequence shown here is derived from an EMBL/GenBank/DDBJ whole genome shotgun (WGS) entry which is preliminary data.</text>
</comment>
<dbReference type="PATRIC" id="fig|1121318.3.peg.2238"/>
<dbReference type="FunFam" id="3.30.70.260:FF:000032">
    <property type="entry name" value="UPF0237 protein SP_0238"/>
    <property type="match status" value="1"/>
</dbReference>
<dbReference type="PANTHER" id="PTHR34875">
    <property type="entry name" value="UPF0237 PROTEIN MJ1558"/>
    <property type="match status" value="1"/>
</dbReference>
<feature type="domain" description="ACT" evidence="2">
    <location>
        <begin position="4"/>
        <end position="78"/>
    </location>
</feature>
<sequence length="89" mass="10023">MKSIITVIGKDKTGIIASVSTILADANVNILDISQTILQEFFTMIMLVDLSKSSKTFNELKEILEQKGKELDLSIRIQHEDIFNSMHNI</sequence>
<dbReference type="Proteomes" id="UP000037043">
    <property type="component" value="Unassembled WGS sequence"/>
</dbReference>
<dbReference type="CDD" id="cd04872">
    <property type="entry name" value="ACT_1ZPV"/>
    <property type="match status" value="1"/>
</dbReference>
<dbReference type="InterPro" id="IPR002912">
    <property type="entry name" value="ACT_dom"/>
</dbReference>
<evidence type="ECO:0000313" key="3">
    <source>
        <dbReference type="EMBL" id="KOA19437.1"/>
    </source>
</evidence>
<dbReference type="STRING" id="36844.SAMN04488501_11376"/>
<dbReference type="Pfam" id="PF13740">
    <property type="entry name" value="ACT_6"/>
    <property type="match status" value="1"/>
</dbReference>
<evidence type="ECO:0000313" key="4">
    <source>
        <dbReference type="Proteomes" id="UP000037043"/>
    </source>
</evidence>
<name>A0A0L6Z8Y4_9CLOT</name>
<dbReference type="PROSITE" id="PS51671">
    <property type="entry name" value="ACT"/>
    <property type="match status" value="1"/>
</dbReference>
<gene>
    <name evidence="3" type="primary">gcvR</name>
    <name evidence="3" type="ORF">CLHOM_22280</name>
</gene>
<dbReference type="AlphaFoldDB" id="A0A0L6Z8Y4"/>
<keyword evidence="4" id="KW-1185">Reference proteome</keyword>
<organism evidence="3 4">
    <name type="scientific">Clostridium homopropionicum DSM 5847</name>
    <dbReference type="NCBI Taxonomy" id="1121318"/>
    <lineage>
        <taxon>Bacteria</taxon>
        <taxon>Bacillati</taxon>
        <taxon>Bacillota</taxon>
        <taxon>Clostridia</taxon>
        <taxon>Eubacteriales</taxon>
        <taxon>Clostridiaceae</taxon>
        <taxon>Clostridium</taxon>
    </lineage>
</organism>
<dbReference type="Gene3D" id="3.30.70.260">
    <property type="match status" value="1"/>
</dbReference>
<dbReference type="NCBIfam" id="NF001220">
    <property type="entry name" value="PRK00194.1"/>
    <property type="match status" value="1"/>
</dbReference>
<dbReference type="InterPro" id="IPR045865">
    <property type="entry name" value="ACT-like_dom_sf"/>
</dbReference>
<evidence type="ECO:0000259" key="2">
    <source>
        <dbReference type="PROSITE" id="PS51671"/>
    </source>
</evidence>
<dbReference type="EMBL" id="LHUR01000024">
    <property type="protein sequence ID" value="KOA19437.1"/>
    <property type="molecule type" value="Genomic_DNA"/>
</dbReference>
<dbReference type="SUPFAM" id="SSF55021">
    <property type="entry name" value="ACT-like"/>
    <property type="match status" value="1"/>
</dbReference>
<dbReference type="InterPro" id="IPR022986">
    <property type="entry name" value="UPF0237_ACT"/>
</dbReference>
<dbReference type="RefSeq" id="WP_052221745.1">
    <property type="nucleotide sequence ID" value="NZ_LHUR01000024.1"/>
</dbReference>
<dbReference type="InterPro" id="IPR050990">
    <property type="entry name" value="UPF0237/GcvR_regulator"/>
</dbReference>